<dbReference type="PANTHER" id="PTHR30618:SF0">
    <property type="entry name" value="PURINE-URACIL PERMEASE NCS1"/>
    <property type="match status" value="1"/>
</dbReference>
<evidence type="ECO:0000313" key="7">
    <source>
        <dbReference type="EMBL" id="EPE02809.1"/>
    </source>
</evidence>
<feature type="transmembrane region" description="Helical" evidence="6">
    <location>
        <begin position="51"/>
        <end position="73"/>
    </location>
</feature>
<keyword evidence="5 6" id="KW-0472">Membrane</keyword>
<feature type="transmembrane region" description="Helical" evidence="6">
    <location>
        <begin position="166"/>
        <end position="184"/>
    </location>
</feature>
<evidence type="ECO:0000256" key="5">
    <source>
        <dbReference type="ARBA" id="ARBA00023136"/>
    </source>
</evidence>
<feature type="transmembrane region" description="Helical" evidence="6">
    <location>
        <begin position="196"/>
        <end position="217"/>
    </location>
</feature>
<reference evidence="7 8" key="1">
    <citation type="journal article" date="2013" name="BMC Genomics">
        <title>The genome and transcriptome of the pine saprophyte Ophiostoma piceae, and a comparison with the bark beetle-associated pine pathogen Grosmannia clavigera.</title>
        <authorList>
            <person name="Haridas S."/>
            <person name="Wang Y."/>
            <person name="Lim L."/>
            <person name="Massoumi Alamouti S."/>
            <person name="Jackman S."/>
            <person name="Docking R."/>
            <person name="Robertson G."/>
            <person name="Birol I."/>
            <person name="Bohlmann J."/>
            <person name="Breuil C."/>
        </authorList>
    </citation>
    <scope>NUCLEOTIDE SEQUENCE [LARGE SCALE GENOMIC DNA]</scope>
    <source>
        <strain evidence="7 8">UAMH 11346</strain>
    </source>
</reference>
<evidence type="ECO:0000256" key="4">
    <source>
        <dbReference type="ARBA" id="ARBA00022989"/>
    </source>
</evidence>
<dbReference type="GO" id="GO:0005886">
    <property type="term" value="C:plasma membrane"/>
    <property type="evidence" value="ECO:0007669"/>
    <property type="project" value="TreeGrafter"/>
</dbReference>
<dbReference type="AlphaFoldDB" id="S3BNN0"/>
<dbReference type="InterPro" id="IPR045225">
    <property type="entry name" value="Uracil/uridine/allantoin_perm"/>
</dbReference>
<dbReference type="GO" id="GO:0015205">
    <property type="term" value="F:nucleobase transmembrane transporter activity"/>
    <property type="evidence" value="ECO:0007669"/>
    <property type="project" value="TreeGrafter"/>
</dbReference>
<proteinExistence type="inferred from homology"/>
<comment type="similarity">
    <text evidence="2">Belongs to the purine-cytosine permease (2.A.39) family.</text>
</comment>
<dbReference type="HOGENOM" id="CLU_021555_5_4_1"/>
<dbReference type="Proteomes" id="UP000016923">
    <property type="component" value="Unassembled WGS sequence"/>
</dbReference>
<dbReference type="Gene3D" id="1.10.4160.10">
    <property type="entry name" value="Hydantoin permease"/>
    <property type="match status" value="1"/>
</dbReference>
<comment type="subcellular location">
    <subcellularLocation>
        <location evidence="1">Membrane</location>
        <topology evidence="1">Multi-pass membrane protein</topology>
    </subcellularLocation>
</comment>
<evidence type="ECO:0000256" key="3">
    <source>
        <dbReference type="ARBA" id="ARBA00022692"/>
    </source>
</evidence>
<evidence type="ECO:0000256" key="6">
    <source>
        <dbReference type="SAM" id="Phobius"/>
    </source>
</evidence>
<dbReference type="EMBL" id="KE148173">
    <property type="protein sequence ID" value="EPE02809.1"/>
    <property type="molecule type" value="Genomic_DNA"/>
</dbReference>
<dbReference type="PANTHER" id="PTHR30618">
    <property type="entry name" value="NCS1 FAMILY PURINE/PYRIMIDINE TRANSPORTER"/>
    <property type="match status" value="1"/>
</dbReference>
<evidence type="ECO:0000256" key="2">
    <source>
        <dbReference type="ARBA" id="ARBA00008974"/>
    </source>
</evidence>
<dbReference type="VEuPathDB" id="FungiDB:F503_01550"/>
<dbReference type="OrthoDB" id="5212378at2759"/>
<dbReference type="OMA" id="MIPRWIN"/>
<keyword evidence="4 6" id="KW-1133">Transmembrane helix</keyword>
<dbReference type="InterPro" id="IPR001248">
    <property type="entry name" value="Pur-cyt_permease"/>
</dbReference>
<gene>
    <name evidence="7" type="ORF">F503_01550</name>
</gene>
<feature type="transmembrane region" description="Helical" evidence="6">
    <location>
        <begin position="9"/>
        <end position="31"/>
    </location>
</feature>
<accession>S3BNN0</accession>
<feature type="transmembrane region" description="Helical" evidence="6">
    <location>
        <begin position="237"/>
        <end position="255"/>
    </location>
</feature>
<name>S3BNN0_OPHP1</name>
<evidence type="ECO:0000256" key="1">
    <source>
        <dbReference type="ARBA" id="ARBA00004141"/>
    </source>
</evidence>
<sequence>MVHPRELRYLFMVKSFCAIVAAFSLLGWVVHKGGAGPIFSQTAKVSGTAKSWTYLAGINVVVSIRTTLALTLYGCKPSVTYWQALYIPIIYWIFSFMGIVIASAGNAIYGTVSWDPTTIVAHWDNRAAAFFCAFAFGLATLGTNISTNSVAASNDLAFMIPRWINLRRGSVIVAILGGWATAPWKIQTSATSLTTFLSGYAIVLAPILSVVICDYYIVRKGRVHVHMLYQNDGIYRYFYGVNWRAVTALVAAVPVNLPGLIHAINPTVYVGNYIYFYKASWLTAMTISGGTYTILSMLSPPHNTFVEDSALEEPDGLKSERDTAIV</sequence>
<dbReference type="Pfam" id="PF02133">
    <property type="entry name" value="Transp_cyt_pur"/>
    <property type="match status" value="1"/>
</dbReference>
<feature type="transmembrane region" description="Helical" evidence="6">
    <location>
        <begin position="275"/>
        <end position="295"/>
    </location>
</feature>
<evidence type="ECO:0000313" key="8">
    <source>
        <dbReference type="Proteomes" id="UP000016923"/>
    </source>
</evidence>
<keyword evidence="3 6" id="KW-0812">Transmembrane</keyword>
<protein>
    <submittedName>
        <fullName evidence="7">Cytosine-purine permease</fullName>
    </submittedName>
</protein>
<keyword evidence="8" id="KW-1185">Reference proteome</keyword>
<feature type="transmembrane region" description="Helical" evidence="6">
    <location>
        <begin position="85"/>
        <end position="108"/>
    </location>
</feature>
<dbReference type="eggNOG" id="KOG2466">
    <property type="taxonomic scope" value="Eukaryota"/>
</dbReference>
<organism evidence="7 8">
    <name type="scientific">Ophiostoma piceae (strain UAMH 11346)</name>
    <name type="common">Sap stain fungus</name>
    <dbReference type="NCBI Taxonomy" id="1262450"/>
    <lineage>
        <taxon>Eukaryota</taxon>
        <taxon>Fungi</taxon>
        <taxon>Dikarya</taxon>
        <taxon>Ascomycota</taxon>
        <taxon>Pezizomycotina</taxon>
        <taxon>Sordariomycetes</taxon>
        <taxon>Sordariomycetidae</taxon>
        <taxon>Ophiostomatales</taxon>
        <taxon>Ophiostomataceae</taxon>
        <taxon>Ophiostoma</taxon>
    </lineage>
</organism>
<feature type="transmembrane region" description="Helical" evidence="6">
    <location>
        <begin position="128"/>
        <end position="145"/>
    </location>
</feature>